<name>A0A4Z2ETC0_9TELE</name>
<evidence type="ECO:0000256" key="2">
    <source>
        <dbReference type="ARBA" id="ARBA00022801"/>
    </source>
</evidence>
<evidence type="ECO:0000256" key="1">
    <source>
        <dbReference type="ARBA" id="ARBA00022487"/>
    </source>
</evidence>
<protein>
    <submittedName>
        <fullName evidence="3">Protein phosphatase methylesterase 1</fullName>
    </submittedName>
</protein>
<comment type="caution">
    <text evidence="3">The sequence shown here is derived from an EMBL/GenBank/DDBJ whole genome shotgun (WGS) entry which is preliminary data.</text>
</comment>
<proteinExistence type="predicted"/>
<dbReference type="InterPro" id="IPR016812">
    <property type="entry name" value="PPase_methylesterase_euk"/>
</dbReference>
<gene>
    <name evidence="3" type="primary">Ppme1</name>
    <name evidence="3" type="ORF">EYF80_057961</name>
</gene>
<accession>A0A4Z2ETC0</accession>
<dbReference type="InterPro" id="IPR029058">
    <property type="entry name" value="AB_hydrolase_fold"/>
</dbReference>
<keyword evidence="2" id="KW-0378">Hydrolase</keyword>
<dbReference type="Proteomes" id="UP000314294">
    <property type="component" value="Unassembled WGS sequence"/>
</dbReference>
<dbReference type="Gene3D" id="3.40.50.1820">
    <property type="entry name" value="alpha/beta hydrolase"/>
    <property type="match status" value="1"/>
</dbReference>
<organism evidence="3 4">
    <name type="scientific">Liparis tanakae</name>
    <name type="common">Tanaka's snailfish</name>
    <dbReference type="NCBI Taxonomy" id="230148"/>
    <lineage>
        <taxon>Eukaryota</taxon>
        <taxon>Metazoa</taxon>
        <taxon>Chordata</taxon>
        <taxon>Craniata</taxon>
        <taxon>Vertebrata</taxon>
        <taxon>Euteleostomi</taxon>
        <taxon>Actinopterygii</taxon>
        <taxon>Neopterygii</taxon>
        <taxon>Teleostei</taxon>
        <taxon>Neoteleostei</taxon>
        <taxon>Acanthomorphata</taxon>
        <taxon>Eupercaria</taxon>
        <taxon>Perciformes</taxon>
        <taxon>Cottioidei</taxon>
        <taxon>Cottales</taxon>
        <taxon>Liparidae</taxon>
        <taxon>Liparis</taxon>
    </lineage>
</organism>
<dbReference type="EMBL" id="SRLO01003084">
    <property type="protein sequence ID" value="TNN31880.1"/>
    <property type="molecule type" value="Genomic_DNA"/>
</dbReference>
<dbReference type="PANTHER" id="PTHR14189">
    <property type="entry name" value="PROTEIN PHOSPHATASE METHYLESTERASE-1 RELATED"/>
    <property type="match status" value="1"/>
</dbReference>
<reference evidence="3 4" key="1">
    <citation type="submission" date="2019-03" db="EMBL/GenBank/DDBJ databases">
        <title>First draft genome of Liparis tanakae, snailfish: a comprehensive survey of snailfish specific genes.</title>
        <authorList>
            <person name="Kim W."/>
            <person name="Song I."/>
            <person name="Jeong J.-H."/>
            <person name="Kim D."/>
            <person name="Kim S."/>
            <person name="Ryu S."/>
            <person name="Song J.Y."/>
            <person name="Lee S.K."/>
        </authorList>
    </citation>
    <scope>NUCLEOTIDE SEQUENCE [LARGE SCALE GENOMIC DNA]</scope>
    <source>
        <tissue evidence="3">Muscle</tissue>
    </source>
</reference>
<dbReference type="GO" id="GO:0051723">
    <property type="term" value="F:protein methylesterase activity"/>
    <property type="evidence" value="ECO:0007669"/>
    <property type="project" value="InterPro"/>
</dbReference>
<evidence type="ECO:0000313" key="4">
    <source>
        <dbReference type="Proteomes" id="UP000314294"/>
    </source>
</evidence>
<sequence>MSGETLLFPGIERLDRDLTIGQMQGRFMMQVLPPSGHAVQENKPEKLSTNFHHSSLKQANCVP</sequence>
<evidence type="ECO:0000313" key="3">
    <source>
        <dbReference type="EMBL" id="TNN31880.1"/>
    </source>
</evidence>
<keyword evidence="4" id="KW-1185">Reference proteome</keyword>
<dbReference type="AlphaFoldDB" id="A0A4Z2ETC0"/>
<dbReference type="PANTHER" id="PTHR14189:SF0">
    <property type="entry name" value="PROTEIN PHOSPHATASE METHYLESTERASE 1"/>
    <property type="match status" value="1"/>
</dbReference>
<keyword evidence="1" id="KW-0719">Serine esterase</keyword>
<dbReference type="OrthoDB" id="194865at2759"/>